<reference evidence="1" key="1">
    <citation type="submission" date="2012-09" db="EMBL/GenBank/DDBJ databases">
        <title>Metagenomic Characterization of a Microbial Community in Wastewater Detects High Levels of Antibiotic Resistance.</title>
        <authorList>
            <person name="Abrams M."/>
            <person name="Caldwell A."/>
            <person name="Vandaei E."/>
            <person name="Lee W."/>
            <person name="Perrott J."/>
            <person name="Khan S.Y."/>
            <person name="Ta J."/>
            <person name="Romero D."/>
            <person name="Nguyen V."/>
            <person name="Pourmand N."/>
            <person name="Ouverney C.C."/>
        </authorList>
    </citation>
    <scope>NUCLEOTIDE SEQUENCE</scope>
</reference>
<evidence type="ECO:0000313" key="1">
    <source>
        <dbReference type="EMBL" id="AGC71863.1"/>
    </source>
</evidence>
<protein>
    <submittedName>
        <fullName evidence="1">Uncharacterized protein</fullName>
    </submittedName>
</protein>
<proteinExistence type="predicted"/>
<dbReference type="EMBL" id="JX649885">
    <property type="protein sequence ID" value="AGC71863.1"/>
    <property type="molecule type" value="Genomic_DNA"/>
</dbReference>
<organism evidence="1">
    <name type="scientific">uncultured bacterium A1Q1_fos_2140</name>
    <dbReference type="NCBI Taxonomy" id="1256565"/>
    <lineage>
        <taxon>Bacteria</taxon>
        <taxon>environmental samples</taxon>
    </lineage>
</organism>
<name>L7VXT2_9BACT</name>
<dbReference type="AlphaFoldDB" id="L7VXT2"/>
<sequence length="39" mass="4701">MSDFFWIDFWQSRDYPKAEHLNILSKNEVPCNIPDFLLA</sequence>
<accession>L7VXT2</accession>